<evidence type="ECO:0000256" key="1">
    <source>
        <dbReference type="SAM" id="Phobius"/>
    </source>
</evidence>
<keyword evidence="1" id="KW-0812">Transmembrane</keyword>
<evidence type="ECO:0000313" key="4">
    <source>
        <dbReference type="Proteomes" id="UP000247371"/>
    </source>
</evidence>
<name>A0A2V4R1E6_9PROT</name>
<accession>A0A2V4R1E6</accession>
<comment type="caution">
    <text evidence="3">The sequence shown here is derived from an EMBL/GenBank/DDBJ whole genome shotgun (WGS) entry which is preliminary data.</text>
</comment>
<evidence type="ECO:0000313" key="3">
    <source>
        <dbReference type="EMBL" id="PYD70671.1"/>
    </source>
</evidence>
<dbReference type="Pfam" id="PF02308">
    <property type="entry name" value="MgtC"/>
    <property type="match status" value="1"/>
</dbReference>
<dbReference type="AlphaFoldDB" id="A0A2V4R1E6"/>
<evidence type="ECO:0000259" key="2">
    <source>
        <dbReference type="Pfam" id="PF02308"/>
    </source>
</evidence>
<dbReference type="InterPro" id="IPR049177">
    <property type="entry name" value="MgtC_SapB_SrpB_YhiD_N"/>
</dbReference>
<feature type="domain" description="MgtC/SapB/SrpB/YhiD N-terminal" evidence="2">
    <location>
        <begin position="2"/>
        <end position="45"/>
    </location>
</feature>
<dbReference type="Proteomes" id="UP000247371">
    <property type="component" value="Unassembled WGS sequence"/>
</dbReference>
<keyword evidence="1" id="KW-0472">Membrane</keyword>
<proteinExistence type="predicted"/>
<sequence>MGLKRGFWRKSAGLRTCILVGVASALFMPVSKYGFDDIPDTGRVVLDPSCIAGGACRT</sequence>
<reference evidence="3 4" key="1">
    <citation type="submission" date="2017-07" db="EMBL/GenBank/DDBJ databases">
        <title>A draft genome sequence of Komagataeibacter swingsii LMG 22125.</title>
        <authorList>
            <person name="Skraban J."/>
            <person name="Cleenwerck I."/>
            <person name="Vandamme P."/>
            <person name="Trcek J."/>
        </authorList>
    </citation>
    <scope>NUCLEOTIDE SEQUENCE [LARGE SCALE GENOMIC DNA]</scope>
    <source>
        <strain evidence="3 4">LMG 22125</strain>
    </source>
</reference>
<protein>
    <recommendedName>
        <fullName evidence="2">MgtC/SapB/SrpB/YhiD N-terminal domain-containing protein</fullName>
    </recommendedName>
</protein>
<keyword evidence="1" id="KW-1133">Transmembrane helix</keyword>
<keyword evidence="4" id="KW-1185">Reference proteome</keyword>
<dbReference type="EMBL" id="NKUB01000003">
    <property type="protein sequence ID" value="PYD70671.1"/>
    <property type="molecule type" value="Genomic_DNA"/>
</dbReference>
<gene>
    <name evidence="3" type="ORF">CFR76_04555</name>
</gene>
<feature type="transmembrane region" description="Helical" evidence="1">
    <location>
        <begin position="12"/>
        <end position="30"/>
    </location>
</feature>
<organism evidence="3 4">
    <name type="scientific">Komagataeibacter swingsii</name>
    <dbReference type="NCBI Taxonomy" id="215220"/>
    <lineage>
        <taxon>Bacteria</taxon>
        <taxon>Pseudomonadati</taxon>
        <taxon>Pseudomonadota</taxon>
        <taxon>Alphaproteobacteria</taxon>
        <taxon>Acetobacterales</taxon>
        <taxon>Acetobacteraceae</taxon>
        <taxon>Komagataeibacter</taxon>
    </lineage>
</organism>